<protein>
    <recommendedName>
        <fullName evidence="5">HTH tetR-type domain-containing protein</fullName>
    </recommendedName>
</protein>
<evidence type="ECO:0000313" key="6">
    <source>
        <dbReference type="EMBL" id="GGP46341.1"/>
    </source>
</evidence>
<organism evidence="6 7">
    <name type="scientific">Saccharothrix coeruleofusca</name>
    <dbReference type="NCBI Taxonomy" id="33919"/>
    <lineage>
        <taxon>Bacteria</taxon>
        <taxon>Bacillati</taxon>
        <taxon>Actinomycetota</taxon>
        <taxon>Actinomycetes</taxon>
        <taxon>Pseudonocardiales</taxon>
        <taxon>Pseudonocardiaceae</taxon>
        <taxon>Saccharothrix</taxon>
    </lineage>
</organism>
<dbReference type="GO" id="GO:0003700">
    <property type="term" value="F:DNA-binding transcription factor activity"/>
    <property type="evidence" value="ECO:0007669"/>
    <property type="project" value="TreeGrafter"/>
</dbReference>
<accession>A0A918ED99</accession>
<comment type="caution">
    <text evidence="6">The sequence shown here is derived from an EMBL/GenBank/DDBJ whole genome shotgun (WGS) entry which is preliminary data.</text>
</comment>
<reference evidence="6" key="2">
    <citation type="submission" date="2020-09" db="EMBL/GenBank/DDBJ databases">
        <authorList>
            <person name="Sun Q."/>
            <person name="Ohkuma M."/>
        </authorList>
    </citation>
    <scope>NUCLEOTIDE SEQUENCE</scope>
    <source>
        <strain evidence="6">JCM 3313</strain>
    </source>
</reference>
<evidence type="ECO:0000259" key="5">
    <source>
        <dbReference type="PROSITE" id="PS50977"/>
    </source>
</evidence>
<feature type="DNA-binding region" description="H-T-H motif" evidence="4">
    <location>
        <begin position="37"/>
        <end position="56"/>
    </location>
</feature>
<dbReference type="Proteomes" id="UP000639606">
    <property type="component" value="Unassembled WGS sequence"/>
</dbReference>
<dbReference type="InterPro" id="IPR001647">
    <property type="entry name" value="HTH_TetR"/>
</dbReference>
<feature type="domain" description="HTH tetR-type" evidence="5">
    <location>
        <begin position="14"/>
        <end position="74"/>
    </location>
</feature>
<dbReference type="PROSITE" id="PS50977">
    <property type="entry name" value="HTH_TETR_2"/>
    <property type="match status" value="1"/>
</dbReference>
<dbReference type="PANTHER" id="PTHR30055">
    <property type="entry name" value="HTH-TYPE TRANSCRIPTIONAL REGULATOR RUTR"/>
    <property type="match status" value="1"/>
</dbReference>
<dbReference type="InterPro" id="IPR050109">
    <property type="entry name" value="HTH-type_TetR-like_transc_reg"/>
</dbReference>
<dbReference type="Gene3D" id="1.10.357.10">
    <property type="entry name" value="Tetracycline Repressor, domain 2"/>
    <property type="match status" value="1"/>
</dbReference>
<reference evidence="6" key="1">
    <citation type="journal article" date="2014" name="Int. J. Syst. Evol. Microbiol.">
        <title>Complete genome sequence of Corynebacterium casei LMG S-19264T (=DSM 44701T), isolated from a smear-ripened cheese.</title>
        <authorList>
            <consortium name="US DOE Joint Genome Institute (JGI-PGF)"/>
            <person name="Walter F."/>
            <person name="Albersmeier A."/>
            <person name="Kalinowski J."/>
            <person name="Ruckert C."/>
        </authorList>
    </citation>
    <scope>NUCLEOTIDE SEQUENCE</scope>
    <source>
        <strain evidence="6">JCM 3313</strain>
    </source>
</reference>
<dbReference type="PRINTS" id="PR00455">
    <property type="entry name" value="HTHTETR"/>
</dbReference>
<evidence type="ECO:0000256" key="1">
    <source>
        <dbReference type="ARBA" id="ARBA00023015"/>
    </source>
</evidence>
<dbReference type="EMBL" id="BMRG01000003">
    <property type="protein sequence ID" value="GGP46341.1"/>
    <property type="molecule type" value="Genomic_DNA"/>
</dbReference>
<dbReference type="RefSeq" id="WP_189222691.1">
    <property type="nucleotide sequence ID" value="NZ_BMRG01000003.1"/>
</dbReference>
<sequence>MPSTTPTRRQAAAAQTREKVLAAARELFMASAYEDVKAADIARAAGVAHGLVFHHFGSKQGLYQEVLCQIGREVLALHCDDPEIPLGRRIRRSHAAHLAYLADHRDVALHLVLRPPAPESEEFDDVRDQGHRELCRNLGLDFERPAVRLAARLYATAADQLARDHLTSADPLDTDTVVEMLVAVLIGALRAARTADPELDVDPVIRALELP</sequence>
<evidence type="ECO:0000256" key="3">
    <source>
        <dbReference type="ARBA" id="ARBA00023163"/>
    </source>
</evidence>
<proteinExistence type="predicted"/>
<keyword evidence="1" id="KW-0805">Transcription regulation</keyword>
<keyword evidence="3" id="KW-0804">Transcription</keyword>
<evidence type="ECO:0000313" key="7">
    <source>
        <dbReference type="Proteomes" id="UP000639606"/>
    </source>
</evidence>
<dbReference type="SUPFAM" id="SSF46689">
    <property type="entry name" value="Homeodomain-like"/>
    <property type="match status" value="1"/>
</dbReference>
<dbReference type="PANTHER" id="PTHR30055:SF234">
    <property type="entry name" value="HTH-TYPE TRANSCRIPTIONAL REGULATOR BETI"/>
    <property type="match status" value="1"/>
</dbReference>
<keyword evidence="7" id="KW-1185">Reference proteome</keyword>
<dbReference type="Pfam" id="PF00440">
    <property type="entry name" value="TetR_N"/>
    <property type="match status" value="1"/>
</dbReference>
<keyword evidence="2 4" id="KW-0238">DNA-binding</keyword>
<dbReference type="AlphaFoldDB" id="A0A918ED99"/>
<dbReference type="InterPro" id="IPR009057">
    <property type="entry name" value="Homeodomain-like_sf"/>
</dbReference>
<name>A0A918ED99_9PSEU</name>
<gene>
    <name evidence="6" type="ORF">GCM10010185_17500</name>
</gene>
<dbReference type="GO" id="GO:0000976">
    <property type="term" value="F:transcription cis-regulatory region binding"/>
    <property type="evidence" value="ECO:0007669"/>
    <property type="project" value="TreeGrafter"/>
</dbReference>
<evidence type="ECO:0000256" key="4">
    <source>
        <dbReference type="PROSITE-ProRule" id="PRU00335"/>
    </source>
</evidence>
<evidence type="ECO:0000256" key="2">
    <source>
        <dbReference type="ARBA" id="ARBA00023125"/>
    </source>
</evidence>